<evidence type="ECO:0000313" key="2">
    <source>
        <dbReference type="EMBL" id="SBS87189.1"/>
    </source>
</evidence>
<accession>A0A1A8W336</accession>
<feature type="compositionally biased region" description="Low complexity" evidence="1">
    <location>
        <begin position="789"/>
        <end position="800"/>
    </location>
</feature>
<sequence>MVEINEIEFIEETEYFKFQHGACFCMLEEEKKQKREIHNIEKKICNAIFAISNVKKKGLYYFNKNLHIFSLSDFLYKIDNENEKINIKSLPFEENVLLIENNKEDYLSFIYTDKQNIYVFDYTTDEVKLYCKTDLLIKRLKHIDKFLFLVQSAEEKIFFLNDKMLYECQELDGPINNMDEKNGVFLFTHSDKETFILKDENKSCSYDLGPLNKEIDITYDSCSIICAKILEADKKKKKKKKKLFIVVLYKDSNDITSITYDIHIEDNEMRRINYSINDFFFEKFDKNNFIKCMYISEWKILVSLSSESCEAIIYTHNEHFGNNKNSNDLKILCIKEGYKINTRQSDTFFLSLFMYTKYVDKIYRKSKIGNVPFLKDPNVFFLLQDNQKIVVEYLDQFKLEDISDFTFNNNEKDTNECEMKEVSLLPNLSHDIVELHQPITTNVLNVFEVKEYPLCKVASVKKIESTQAKKQSIFTIFKSKNKAKGEENLSSDRDVDEEKHVKQENDKKSCAENYMHDNGNNYDNGAKISTIPVFTKGIHKSQNLLVKTKDTHDNSGLTNEMNKIHYEHRNGKDKEEKIGDTTSCSRVDPTKEWQEKYAKIKKMVYEDELVIINKIPDKYNKLMNGGMFMYEDFLLNENPYSIEKTKYVKMSSRKKEWHYDKGRAKIIFLHDADYVGGEHKLTKTKRKNENENGSANKYEIENKSKNKNKNKNEKVDFCNYFTCADFDFYKHKRLSDKQCEKIINKIERKQHFIFDIKKVFLNEGVKKGQGVRSCSKGGHAHEGKAVQRSGNVGSGTSSSGGSNGGSSGVRADKDDMCDAHSDANTRNDDMLYDADIKLYLCKEDMSKFYTDLNVYFSKRKLIKVNNELFDNLKNGGSVNSTLFQIILYNIFHHGGLKYCESFMYFILKNSSIQCFSNAFFLLEHYFNFLITPYVNINREVNNGVRKIVLRKNILRDAPILSGKPTTISSGTSYAKYNNPNNGKHNEDLDNLDSEYSTDSYCEDDIYKKIKNEKDENKKREYLSKIIPLYSEEMNNEQELTLFYILNRSVDFLNNQLCYSFSQKLIPIILDSNLNNIDNDLSLIKCYLLNAILNKDTVGQMTLAGSSIEGAN</sequence>
<feature type="region of interest" description="Disordered" evidence="1">
    <location>
        <begin position="683"/>
        <end position="706"/>
    </location>
</feature>
<reference evidence="3" key="1">
    <citation type="submission" date="2016-05" db="EMBL/GenBank/DDBJ databases">
        <authorList>
            <person name="Naeem Raeece"/>
        </authorList>
    </citation>
    <scope>NUCLEOTIDE SEQUENCE [LARGE SCALE GENOMIC DNA]</scope>
</reference>
<dbReference type="Proteomes" id="UP000078597">
    <property type="component" value="Unassembled WGS sequence"/>
</dbReference>
<dbReference type="AlphaFoldDB" id="A0A1A8W336"/>
<protein>
    <submittedName>
        <fullName evidence="2">Uncharacterized protein</fullName>
    </submittedName>
</protein>
<organism evidence="2 3">
    <name type="scientific">Plasmodium malariae</name>
    <dbReference type="NCBI Taxonomy" id="5858"/>
    <lineage>
        <taxon>Eukaryota</taxon>
        <taxon>Sar</taxon>
        <taxon>Alveolata</taxon>
        <taxon>Apicomplexa</taxon>
        <taxon>Aconoidasida</taxon>
        <taxon>Haemosporida</taxon>
        <taxon>Plasmodiidae</taxon>
        <taxon>Plasmodium</taxon>
        <taxon>Plasmodium (Plasmodium)</taxon>
    </lineage>
</organism>
<name>A0A1A8W336_PLAMA</name>
<feature type="region of interest" description="Disordered" evidence="1">
    <location>
        <begin position="768"/>
        <end position="809"/>
    </location>
</feature>
<proteinExistence type="predicted"/>
<feature type="region of interest" description="Disordered" evidence="1">
    <location>
        <begin position="485"/>
        <end position="522"/>
    </location>
</feature>
<feature type="compositionally biased region" description="Basic and acidic residues" evidence="1">
    <location>
        <begin position="485"/>
        <end position="510"/>
    </location>
</feature>
<evidence type="ECO:0000256" key="1">
    <source>
        <dbReference type="SAM" id="MobiDB-lite"/>
    </source>
</evidence>
<dbReference type="VEuPathDB" id="PlasmoDB:PmUG01_11044400"/>
<dbReference type="EMBL" id="FLQW01000995">
    <property type="protein sequence ID" value="SBS87189.1"/>
    <property type="molecule type" value="Genomic_DNA"/>
</dbReference>
<gene>
    <name evidence="2" type="ORF">PMALA_018730</name>
</gene>
<evidence type="ECO:0000313" key="3">
    <source>
        <dbReference type="Proteomes" id="UP000078597"/>
    </source>
</evidence>